<organism evidence="1">
    <name type="scientific">Arcobacter sp. AZ-2023</name>
    <dbReference type="NCBI Taxonomy" id="3074453"/>
    <lineage>
        <taxon>Bacteria</taxon>
        <taxon>Pseudomonadati</taxon>
        <taxon>Campylobacterota</taxon>
        <taxon>Epsilonproteobacteria</taxon>
        <taxon>Campylobacterales</taxon>
        <taxon>Arcobacteraceae</taxon>
        <taxon>Arcobacter</taxon>
    </lineage>
</organism>
<evidence type="ECO:0000313" key="3">
    <source>
        <dbReference type="EMBL" id="WNL19279.1"/>
    </source>
</evidence>
<name>A0AA96CKW2_9BACT</name>
<evidence type="ECO:0000313" key="1">
    <source>
        <dbReference type="EMBL" id="WNL11398.1"/>
    </source>
</evidence>
<reference evidence="3" key="1">
    <citation type="submission" date="2023-09" db="EMBL/GenBank/DDBJ databases">
        <title>Arcobacter tbilisiensis sp. nov. isolated from chicken meat in Tbilisi, Georgia.</title>
        <authorList>
            <person name="Matthias R."/>
            <person name="Zautner A.E."/>
        </authorList>
    </citation>
    <scope>NUCLEOTIDE SEQUENCE</scope>
    <source>
        <strain evidence="6">LEO 70</strain>
        <strain evidence="5">LEO 74</strain>
        <strain evidence="4">LEO 79</strain>
        <strain evidence="3">LEO 99</strain>
    </source>
</reference>
<protein>
    <submittedName>
        <fullName evidence="1">Uncharacterized protein</fullName>
    </submittedName>
</protein>
<dbReference type="EMBL" id="CP134850">
    <property type="protein sequence ID" value="WNL21418.1"/>
    <property type="molecule type" value="Genomic_DNA"/>
</dbReference>
<dbReference type="EMBL" id="CP134845">
    <property type="protein sequence ID" value="WNL14838.1"/>
    <property type="molecule type" value="Genomic_DNA"/>
</dbReference>
<dbReference type="EMBL" id="CP134851">
    <property type="protein sequence ID" value="WNL22424.1"/>
    <property type="molecule type" value="Genomic_DNA"/>
</dbReference>
<reference evidence="1" key="2">
    <citation type="submission" date="2023-09" db="EMBL/GenBank/DDBJ databases">
        <title>Characterization of Arcobacter Isolates from Retail Chicken Sold in Supermarkets in Tbilisi, Georgia.</title>
        <authorList>
            <person name="Matthias R."/>
            <person name="Zautner A.E."/>
        </authorList>
    </citation>
    <scope>NUCLEOTIDE SEQUENCE</scope>
    <source>
        <strain evidence="2">LEO 108</strain>
        <strain evidence="1">LEO 109</strain>
    </source>
</reference>
<proteinExistence type="predicted"/>
<evidence type="ECO:0000313" key="6">
    <source>
        <dbReference type="EMBL" id="WNL26688.1"/>
    </source>
</evidence>
<dbReference type="EMBL" id="CP134849">
    <property type="protein sequence ID" value="WNL19279.1"/>
    <property type="molecule type" value="Genomic_DNA"/>
</dbReference>
<evidence type="ECO:0000313" key="2">
    <source>
        <dbReference type="EMBL" id="WNL14838.1"/>
    </source>
</evidence>
<dbReference type="EMBL" id="CP134844">
    <property type="protein sequence ID" value="WNL11398.1"/>
    <property type="molecule type" value="Genomic_DNA"/>
</dbReference>
<dbReference type="EMBL" id="CP134852">
    <property type="protein sequence ID" value="WNL26688.1"/>
    <property type="molecule type" value="Genomic_DNA"/>
</dbReference>
<evidence type="ECO:0000313" key="4">
    <source>
        <dbReference type="EMBL" id="WNL21418.1"/>
    </source>
</evidence>
<evidence type="ECO:0000313" key="5">
    <source>
        <dbReference type="EMBL" id="WNL22424.1"/>
    </source>
</evidence>
<sequence length="549" mass="64678">MSKNESSYRVDLHILDHAETIYNSIDEYNPLKHKAHFKCSIDTSQLIANGFNSKDKINNVMKLMLDEIINTKYTFRVKTREYVDKNGNKKEYFSNKSFELSSDTLAAYHNRAFNSDIDFDNIEPHFHLLFNSTKHTGLNYYHLKKHLSNIASKYNLVFHFDEEKDRSVNKFQGLMEKCSRFSWFTQKMTDKQVINYVNSKGDDLTKNLELLYDYATATGNLQFYIKAMNNIKKRLTRLNLDFEFRSNNIKDIYPIPIDEITNETLIAIANKDKVKLKELMTRDNFLARDYIKYTNGFQSTIIEELKKRDYIFPLIASNDLILDNMKGRSKSSSNVKSDDKYLSFNNAVKNDILEALKYAKNEVELKDILNNFGYKDLGFRNQNIQSKRKKTGLKFNYEDKSYTVYFNQIGLDDSTILFHLQNNTKANIVNSLDYSKKSNIQNLKFFNSYQNKIFKDIYNLESDIDLSRYYISQENDNVKFTSKDKNIEIEDRIEEILSTENITDEDAKLIAQLMLQKGWTDIKKVNFNESSKEFIKKIKDEFEKDNSQR</sequence>
<gene>
    <name evidence="2" type="ORF">RJG51_01295</name>
    <name evidence="1" type="ORF">RJG52_05540</name>
    <name evidence="3" type="ORF">RJG53_00760</name>
    <name evidence="5" type="ORF">RJG55_05550</name>
    <name evidence="4" type="ORF">RJG56_00605</name>
    <name evidence="6" type="ORF">RJG57_05815</name>
</gene>
<dbReference type="AlphaFoldDB" id="A0AA96CKW2"/>
<accession>A0AA96CKW2</accession>